<dbReference type="AlphaFoldDB" id="A0A0S3S6Y1"/>
<evidence type="ECO:0000313" key="2">
    <source>
        <dbReference type="Proteomes" id="UP000291084"/>
    </source>
</evidence>
<dbReference type="Proteomes" id="UP000291084">
    <property type="component" value="Chromosome 5"/>
</dbReference>
<dbReference type="EMBL" id="AP015038">
    <property type="protein sequence ID" value="BAT88609.1"/>
    <property type="molecule type" value="Genomic_DNA"/>
</dbReference>
<name>A0A0S3S6Y1_PHAAN</name>
<keyword evidence="2" id="KW-1185">Reference proteome</keyword>
<reference evidence="1 2" key="1">
    <citation type="journal article" date="2015" name="Sci. Rep.">
        <title>The power of single molecule real-time sequencing technology in the de novo assembly of a eukaryotic genome.</title>
        <authorList>
            <person name="Sakai H."/>
            <person name="Naito K."/>
            <person name="Ogiso-Tanaka E."/>
            <person name="Takahashi Y."/>
            <person name="Iseki K."/>
            <person name="Muto C."/>
            <person name="Satou K."/>
            <person name="Teruya K."/>
            <person name="Shiroma A."/>
            <person name="Shimoji M."/>
            <person name="Hirano T."/>
            <person name="Itoh T."/>
            <person name="Kaga A."/>
            <person name="Tomooka N."/>
        </authorList>
    </citation>
    <scope>NUCLEOTIDE SEQUENCE [LARGE SCALE GENOMIC DNA]</scope>
    <source>
        <strain evidence="2">cv. Shumari</strain>
    </source>
</reference>
<accession>A0A0S3S6Y1</accession>
<evidence type="ECO:0000313" key="1">
    <source>
        <dbReference type="EMBL" id="BAT88609.1"/>
    </source>
</evidence>
<proteinExistence type="predicted"/>
<sequence length="87" mass="9939">MLMWSGRTWSKQKSAHLLHMWAMKPLSLITLIKSNSAFATPLWTLASNFQYGHLFFYSISCQNELSTMGPCVSKTKNFAFYSSSTFT</sequence>
<protein>
    <submittedName>
        <fullName evidence="1">Uncharacterized protein</fullName>
    </submittedName>
</protein>
<organism evidence="1 2">
    <name type="scientific">Vigna angularis var. angularis</name>
    <dbReference type="NCBI Taxonomy" id="157739"/>
    <lineage>
        <taxon>Eukaryota</taxon>
        <taxon>Viridiplantae</taxon>
        <taxon>Streptophyta</taxon>
        <taxon>Embryophyta</taxon>
        <taxon>Tracheophyta</taxon>
        <taxon>Spermatophyta</taxon>
        <taxon>Magnoliopsida</taxon>
        <taxon>eudicotyledons</taxon>
        <taxon>Gunneridae</taxon>
        <taxon>Pentapetalae</taxon>
        <taxon>rosids</taxon>
        <taxon>fabids</taxon>
        <taxon>Fabales</taxon>
        <taxon>Fabaceae</taxon>
        <taxon>Papilionoideae</taxon>
        <taxon>50 kb inversion clade</taxon>
        <taxon>NPAAA clade</taxon>
        <taxon>indigoferoid/millettioid clade</taxon>
        <taxon>Phaseoleae</taxon>
        <taxon>Vigna</taxon>
    </lineage>
</organism>
<gene>
    <name evidence="1" type="primary">Vigan.05G214800</name>
    <name evidence="1" type="ORF">VIGAN_05214800</name>
</gene>